<evidence type="ECO:0000313" key="3">
    <source>
        <dbReference type="Proteomes" id="UP000027616"/>
    </source>
</evidence>
<dbReference type="Pfam" id="PF13568">
    <property type="entry name" value="OMP_b-brl_2"/>
    <property type="match status" value="1"/>
</dbReference>
<evidence type="ECO:0000313" key="2">
    <source>
        <dbReference type="EMBL" id="CDN31150.1"/>
    </source>
</evidence>
<proteinExistence type="predicted"/>
<dbReference type="AlphaFoldDB" id="A0A060R7F1"/>
<dbReference type="Proteomes" id="UP000027616">
    <property type="component" value="Chromosome I"/>
</dbReference>
<feature type="domain" description="Outer membrane protein beta-barrel" evidence="1">
    <location>
        <begin position="27"/>
        <end position="199"/>
    </location>
</feature>
<evidence type="ECO:0000259" key="1">
    <source>
        <dbReference type="Pfam" id="PF13568"/>
    </source>
</evidence>
<reference evidence="2 3" key="1">
    <citation type="journal article" date="2015" name="Genome Announc.">
        <title>Complete Genome Sequence of the Novel Leech Symbiont Mucinivorans hirudinis M3T.</title>
        <authorList>
            <person name="Nelson M.C."/>
            <person name="Bomar L."/>
            <person name="Graf J."/>
        </authorList>
    </citation>
    <scope>NUCLEOTIDE SEQUENCE [LARGE SCALE GENOMIC DNA]</scope>
    <source>
        <strain evidence="3">M3</strain>
    </source>
</reference>
<keyword evidence="3" id="KW-1185">Reference proteome</keyword>
<dbReference type="SUPFAM" id="SSF56925">
    <property type="entry name" value="OMPA-like"/>
    <property type="match status" value="1"/>
</dbReference>
<protein>
    <recommendedName>
        <fullName evidence="1">Outer membrane protein beta-barrel domain-containing protein</fullName>
    </recommendedName>
</protein>
<dbReference type="InterPro" id="IPR011250">
    <property type="entry name" value="OMP/PagP_B-barrel"/>
</dbReference>
<dbReference type="InterPro" id="IPR025665">
    <property type="entry name" value="Beta-barrel_OMP_2"/>
</dbReference>
<accession>A0A060R7F1</accession>
<dbReference type="EMBL" id="HG934468">
    <property type="protein sequence ID" value="CDN31150.1"/>
    <property type="molecule type" value="Genomic_DNA"/>
</dbReference>
<dbReference type="KEGG" id="rbc:BN938_1053"/>
<gene>
    <name evidence="2" type="ORF">BN938_1053</name>
</gene>
<dbReference type="HOGENOM" id="CLU_1036812_0_0_10"/>
<dbReference type="STRING" id="1433126.BN938_1053"/>
<organism evidence="2 3">
    <name type="scientific">Mucinivorans hirudinis</name>
    <dbReference type="NCBI Taxonomy" id="1433126"/>
    <lineage>
        <taxon>Bacteria</taxon>
        <taxon>Pseudomonadati</taxon>
        <taxon>Bacteroidota</taxon>
        <taxon>Bacteroidia</taxon>
        <taxon>Bacteroidales</taxon>
        <taxon>Rikenellaceae</taxon>
        <taxon>Mucinivorans</taxon>
    </lineage>
</organism>
<name>A0A060R7F1_9BACT</name>
<dbReference type="eggNOG" id="ENOG5032XTQ">
    <property type="taxonomic scope" value="Bacteria"/>
</dbReference>
<sequence>MTLPLWGQEEFSTLQAEWKPVLTNHYFGLRGGYGIGKERFEPLRLSEGYKGLLNLGLIYRFDAPSQKYVGCVEIDLNYAQKGFAYETYIESNRIYSRKYTLIELPILWQPYLPLSEKNGMSRLYLSIGPYLGYSLSSDYRIYEKSTGATIEEGVYEYNTIRDNRLECGLILGGGLQFGILRNLNFGIEFRYQIMLSNVLKGKNKVQDNPFFSPVDNMSLSAGLSYKIFTGKGKKDLESQK</sequence>